<feature type="compositionally biased region" description="Low complexity" evidence="1">
    <location>
        <begin position="3869"/>
        <end position="3883"/>
    </location>
</feature>
<feature type="transmembrane region" description="Helical" evidence="2">
    <location>
        <begin position="2225"/>
        <end position="2242"/>
    </location>
</feature>
<feature type="region of interest" description="Disordered" evidence="1">
    <location>
        <begin position="2722"/>
        <end position="2765"/>
    </location>
</feature>
<feature type="region of interest" description="Disordered" evidence="1">
    <location>
        <begin position="3216"/>
        <end position="3294"/>
    </location>
</feature>
<dbReference type="STRING" id="33097.A0A150GXE6"/>
<feature type="region of interest" description="Disordered" evidence="1">
    <location>
        <begin position="104"/>
        <end position="168"/>
    </location>
</feature>
<feature type="compositionally biased region" description="Low complexity" evidence="1">
    <location>
        <begin position="3608"/>
        <end position="3620"/>
    </location>
</feature>
<organism evidence="4 5">
    <name type="scientific">Gonium pectorale</name>
    <name type="common">Green alga</name>
    <dbReference type="NCBI Taxonomy" id="33097"/>
    <lineage>
        <taxon>Eukaryota</taxon>
        <taxon>Viridiplantae</taxon>
        <taxon>Chlorophyta</taxon>
        <taxon>core chlorophytes</taxon>
        <taxon>Chlorophyceae</taxon>
        <taxon>CS clade</taxon>
        <taxon>Chlamydomonadales</taxon>
        <taxon>Volvocaceae</taxon>
        <taxon>Gonium</taxon>
    </lineage>
</organism>
<dbReference type="OrthoDB" id="539497at2759"/>
<feature type="compositionally biased region" description="Low complexity" evidence="1">
    <location>
        <begin position="3575"/>
        <end position="3585"/>
    </location>
</feature>
<feature type="domain" description="Pesticidal crystal protein Cry22Aa Ig-like" evidence="3">
    <location>
        <begin position="440"/>
        <end position="507"/>
    </location>
</feature>
<dbReference type="InterPro" id="IPR013783">
    <property type="entry name" value="Ig-like_fold"/>
</dbReference>
<keyword evidence="5" id="KW-1185">Reference proteome</keyword>
<feature type="transmembrane region" description="Helical" evidence="2">
    <location>
        <begin position="2104"/>
        <end position="2128"/>
    </location>
</feature>
<feature type="region of interest" description="Disordered" evidence="1">
    <location>
        <begin position="3147"/>
        <end position="3169"/>
    </location>
</feature>
<dbReference type="EMBL" id="LSYV01000005">
    <property type="protein sequence ID" value="KXZ54494.1"/>
    <property type="molecule type" value="Genomic_DNA"/>
</dbReference>
<feature type="compositionally biased region" description="Low complexity" evidence="1">
    <location>
        <begin position="1462"/>
        <end position="1472"/>
    </location>
</feature>
<evidence type="ECO:0000259" key="3">
    <source>
        <dbReference type="Pfam" id="PF16403"/>
    </source>
</evidence>
<dbReference type="Pfam" id="PF16403">
    <property type="entry name" value="Bact_surface_Ig-like"/>
    <property type="match status" value="1"/>
</dbReference>
<dbReference type="Proteomes" id="UP000075714">
    <property type="component" value="Unassembled WGS sequence"/>
</dbReference>
<feature type="compositionally biased region" description="Gly residues" evidence="1">
    <location>
        <begin position="2605"/>
        <end position="2625"/>
    </location>
</feature>
<feature type="compositionally biased region" description="Low complexity" evidence="1">
    <location>
        <begin position="3773"/>
        <end position="3784"/>
    </location>
</feature>
<evidence type="ECO:0000256" key="1">
    <source>
        <dbReference type="SAM" id="MobiDB-lite"/>
    </source>
</evidence>
<feature type="region of interest" description="Disordered" evidence="1">
    <location>
        <begin position="2176"/>
        <end position="2200"/>
    </location>
</feature>
<dbReference type="Gene3D" id="2.60.40.10">
    <property type="entry name" value="Immunoglobulins"/>
    <property type="match status" value="3"/>
</dbReference>
<accession>A0A150GXE6</accession>
<feature type="region of interest" description="Disordered" evidence="1">
    <location>
        <begin position="3652"/>
        <end position="3784"/>
    </location>
</feature>
<feature type="compositionally biased region" description="Pro residues" evidence="1">
    <location>
        <begin position="3250"/>
        <end position="3265"/>
    </location>
</feature>
<feature type="region of interest" description="Disordered" evidence="1">
    <location>
        <begin position="3865"/>
        <end position="3896"/>
    </location>
</feature>
<feature type="transmembrane region" description="Helical" evidence="2">
    <location>
        <begin position="2042"/>
        <end position="2063"/>
    </location>
</feature>
<feature type="region of interest" description="Disordered" evidence="1">
    <location>
        <begin position="2787"/>
        <end position="2824"/>
    </location>
</feature>
<feature type="transmembrane region" description="Helical" evidence="2">
    <location>
        <begin position="2254"/>
        <end position="2276"/>
    </location>
</feature>
<feature type="transmembrane region" description="Helical" evidence="2">
    <location>
        <begin position="2375"/>
        <end position="2394"/>
    </location>
</feature>
<evidence type="ECO:0000313" key="5">
    <source>
        <dbReference type="Proteomes" id="UP000075714"/>
    </source>
</evidence>
<keyword evidence="2" id="KW-0472">Membrane</keyword>
<dbReference type="PANTHER" id="PTHR45725">
    <property type="entry name" value="FORMIN HOMOLOGY 2 FAMILY MEMBER"/>
    <property type="match status" value="1"/>
</dbReference>
<evidence type="ECO:0000256" key="2">
    <source>
        <dbReference type="SAM" id="Phobius"/>
    </source>
</evidence>
<feature type="region of interest" description="Disordered" evidence="1">
    <location>
        <begin position="3345"/>
        <end position="3639"/>
    </location>
</feature>
<dbReference type="InterPro" id="IPR051425">
    <property type="entry name" value="Formin_Homology"/>
</dbReference>
<feature type="compositionally biased region" description="Polar residues" evidence="1">
    <location>
        <begin position="2176"/>
        <end position="2195"/>
    </location>
</feature>
<feature type="region of interest" description="Disordered" evidence="1">
    <location>
        <begin position="2600"/>
        <end position="2634"/>
    </location>
</feature>
<feature type="compositionally biased region" description="Pro residues" evidence="1">
    <location>
        <begin position="119"/>
        <end position="162"/>
    </location>
</feature>
<reference evidence="5" key="1">
    <citation type="journal article" date="2016" name="Nat. Commun.">
        <title>The Gonium pectorale genome demonstrates co-option of cell cycle regulation during the evolution of multicellularity.</title>
        <authorList>
            <person name="Hanschen E.R."/>
            <person name="Marriage T.N."/>
            <person name="Ferris P.J."/>
            <person name="Hamaji T."/>
            <person name="Toyoda A."/>
            <person name="Fujiyama A."/>
            <person name="Neme R."/>
            <person name="Noguchi H."/>
            <person name="Minakuchi Y."/>
            <person name="Suzuki M."/>
            <person name="Kawai-Toyooka H."/>
            <person name="Smith D.R."/>
            <person name="Sparks H."/>
            <person name="Anderson J."/>
            <person name="Bakaric R."/>
            <person name="Luria V."/>
            <person name="Karger A."/>
            <person name="Kirschner M.W."/>
            <person name="Durand P.M."/>
            <person name="Michod R.E."/>
            <person name="Nozaki H."/>
            <person name="Olson B.J."/>
        </authorList>
    </citation>
    <scope>NUCLEOTIDE SEQUENCE [LARGE SCALE GENOMIC DNA]</scope>
    <source>
        <strain evidence="5">NIES-2863</strain>
    </source>
</reference>
<feature type="region of interest" description="Disordered" evidence="1">
    <location>
        <begin position="4009"/>
        <end position="4052"/>
    </location>
</feature>
<feature type="compositionally biased region" description="Low complexity" evidence="1">
    <location>
        <begin position="3369"/>
        <end position="3384"/>
    </location>
</feature>
<name>A0A150GXE6_GONPE</name>
<feature type="region of interest" description="Disordered" evidence="1">
    <location>
        <begin position="1462"/>
        <end position="1484"/>
    </location>
</feature>
<dbReference type="PANTHER" id="PTHR45725:SF18">
    <property type="entry name" value="ORC1-LIKE AAA ATPASE DOMAIN-CONTAINING PROTEIN"/>
    <property type="match status" value="1"/>
</dbReference>
<comment type="caution">
    <text evidence="4">The sequence shown here is derived from an EMBL/GenBank/DDBJ whole genome shotgun (WGS) entry which is preliminary data.</text>
</comment>
<keyword evidence="2" id="KW-0812">Transmembrane</keyword>
<feature type="compositionally biased region" description="Basic residues" evidence="1">
    <location>
        <begin position="2814"/>
        <end position="2824"/>
    </location>
</feature>
<dbReference type="InterPro" id="IPR032179">
    <property type="entry name" value="Cry22Aa_Ig-like"/>
</dbReference>
<gene>
    <name evidence="4" type="ORF">GPECTOR_4g559</name>
</gene>
<keyword evidence="2" id="KW-1133">Transmembrane helix</keyword>
<protein>
    <recommendedName>
        <fullName evidence="3">Pesticidal crystal protein Cry22Aa Ig-like domain-containing protein</fullName>
    </recommendedName>
</protein>
<proteinExistence type="predicted"/>
<feature type="compositionally biased region" description="Low complexity" evidence="1">
    <location>
        <begin position="3686"/>
        <end position="3753"/>
    </location>
</feature>
<evidence type="ECO:0000313" key="4">
    <source>
        <dbReference type="EMBL" id="KXZ54494.1"/>
    </source>
</evidence>
<sequence length="4052" mass="424072">MRPDASTPSADLCVDEVNSSPGSSFDPSEFLYVPVILANLTVVADGWMQAMLYRDRDRAMIADTIRQALPFDQYSIRVRINMLTWQTGDWISSQRSAASATAAAAAGRRRSLQAGGGSSPPPSPSPSPPSPPTPPASPPSPPPFPPGTRLRPPPPPPPPPPNNDTSFPRMTFFLQVYVEMSTETDVRRGLGSSTLVGLLQFNRYPVYSISLLSTTSTGFTLYRRRLNTTDTEPPVLTLRGNETMYVPRYGTYVEPGADCTDNLDGVLSDTLVIAQLARWNESKYCCEQYFPLDTSKLTDPSRPYVISYDAYDYKWNKAVTIYRRVHVYDPCAANSSNIEFTCPDTKLCSILGGMCGSVQLYSEIVALANANMNSPKDQEADNPPGGRVPYNNTISTLVSDPVFDKQAPVIQLLPVDGYFFTIPASSAAGGTPALSGIITYVTVGAVWADPGFVASDNLDASVGSRVTVRYRELVDTSAPTPPNGPYAVTYDVTDISGNKATTQIRLVFVLCPANAPVLCPPDERINSGKWYCASDYCGVPDRLSDYTRSADAISVVANTPPVLLLRDNRPLVLLYDNQTYAKCPQPSQPRCDSGVIATDREDGTISYKVRACANVARANADSLWEAVGLTACGFGPVMSAGRHLVTYTVTDSHGATATLVRTVLVMRRCLDGEVQCPDGSCSDAGCYSYSDALLASSELDLTGGAFTSGNAFGVRGAPSVTTNLAPSIELITSSLLPQTVLVPQGYAWRNCRGSDGSPPTVLCEQGALATDPEEGNITATVYVCPPAECRATCKPSLCQGHEFTSKGVRGCVNTSATVGSAFIVTFLACDDGDPRMSNETFRTVVIAPRCPEGTYDCDGDCQTIPCAAAKLVAADSTATGNKPPALRLLPPGTTLATAPVAAAGSVLNLTQFLSYGVPAPISFSPCASATATAACGAMATDAEDGDLTAFIKVVDDTACTEPNPNKCLRCKPEQLTMGKCFPGTYRLRYFVTDNVGATANAYWTFVVESTAVTSIWFVMPPSFNLSARASASRAEARNFAAQLQSNASVSRSFLTGTLRRFNVDMRTVRSANVTNITVLDARRTPNLYNPDECICTLNVTITFTTGQLVKYDTPDVIEYYPPDNFPPPPGARRPSPRPPSPPSPELRRRRLISGAPAASDAASDAWLDETDPWGGYGYEDDDDGYVTDPALSGGRVAAHWLEGGGGGAAAARSRHLGQLAAAPAPAPSISVPAFLHAAVLGATSAAGGDVTAAAATSLGSTVWNMLRKAQAQAQLGESGAAVTAPASALAVAGRPSRTLPLPPDVERGPEEGFLRGVALLGRVFSADGQPPADLPMSSQLRRAALSAEAEARAWAAAEAKAAADTRAQRRREAGAHIYAGAAAAAAAAAVAQAGDVATVAAGWPLPGVTVPVSPSAAPRTELSLDELAASVRSDLAAASIPGVEERQRRFLHEAYPVADPVAGAAGDGALEANPEEPAPEPPSRRTLVRELMGTKLVPGLAELAERLAAAQEELAEAQRAQYADEYDMDAGFGGFGVGGADGADGAAWRRRLLQAANSSSSCAPATNATNVVSACAAPAPNTTDTYLVVLLALVADVDRLGTDLLDTLSNTSSIVSGLNDKFTSTDVKYEAQYKSYASLVTAYLDELTARTDQLAAAAAAQAAAGSATAALASAVAGLLQSSVASASQSADLLGLTTAMLVEGLGLSNSDWTYDDYKQCLLGRAGGGVRYNFTVNRAATAALLADIASGRVAAAPPPPPPRAGYSLLGALQLNYQLVAARSGSDSPSTASGARRHQRARAAVLGGYEVELAAGRPPPGLTIRLDSKGVPERTRMVGVRGNWVVGGLLLHQVRHKLADVVLGRTSAACSSVYAKLRADCVRVKYSTANLHDLGGIGRDPVFDRSSPLYLPDVAGRPWAHYNFSEGNTEISTAKEPFGFTHYPVPHLPDGYPVFFDTRLGLSRASKLLSYLQDGRYLSPIFSQSMLVRMTVFNPDTKLFGVWRGSFSWGGDGVVRLTQWFKAVPAIDYREYVNSSDFHRFVPHWIILAFVLLFGAYTALDCVRALQFQRMQARAQEGESLGQLTPEELYLRKRRAKSRWRWRMSSLWVAWEVAATCIMFVAMVLLFWYIFHLSPRAPDATTYDVYDSDVAAPARYFMIAKDESAWNPYLANQLRTLQTRSDSSPTSDSVGLASTATSMPLPGMPPPGGDYRWLLPSDFTGLRTLADAYAYVDHMGYMWSLYFFLQASLDGSSSAPAWAPRCWGLVLVMLMVRLIHYLAFQPHLAVVGGAIARSVPLLVYWATVAATVLACVLVLAVTVFGYRVSDLSSMSAAAYAVMQYIIVINRNDGQRATLTELLNMNGLEAHTGEAIVSGVVRALAPLVLAFVLYAFVFAILLRQQRALRRLRHAAPTVWSDLRHMLRWWAQRSWRRAPSNKAIDALIDWATRPEVRYSWAYSTLYNAVVRGVAAVAGGSALARRHPTLHKATSERAVLLRAAGDHPDSPDSDACPRYNLRELISVFEGLLGANKELRRELYFFFNTNAEDARPKRMKVLARAPRATASDASARTMADMLAHLLLERFGARVPRRAARNYDELMESMRRRLGAGRPGSSGSGSDLGAGRDGSGRPGPDSDDEVLATGIRVGDLRHGSQAAMRTMHELQLQSAVQTAMRNVHHIRENMGKEIGDDPQLLATLFVAQFAGMIPEPEARPITARPSLYRQRVVDAGGGASGAGSMRGGPPPPSRTATSRHGGAAGGPVPAVTDSNTPEGMLTKALQAMLAPQQAQQLQPAAGEAGVAGATGAAEPSSLSVTDGAPRRQRPKAAKSRARFAADLEVPLGDAAAGAGPAIDGGASDAGEISRRYSTSVGGAAAAATSAAATETGYASDAGGAVRRPSILAGSRTSRSMLPPRASNLSRPEARAVSFSAVPSTLGSMGGLLPPPYARRSSLGPGGPAGVSRLGLLPPGDPLSRGVSFAYPLPPSAGGMGYGMGAEIEPAVVAPPEPQSIKRPQIHKMRSMSMAASGRIPVSRIASMAGVTSGEISGAASAFTSPQGSLALRSGVATPRGALVGEQIRTLPLDGPVIFATSAGVVQRLTSHVLQLLRELRGVQEDADSMLRSTQVMIDRMAAAAGGDGATPARAARMVPGALVSPVNSPPVSPQTEKPPGWEDAAAAKAAAANAALAASAAAATSAGAAGGSAAGSGTASPRIGSLRVRTEMEPEDMLPLPPPAQLRGADNTNNRLRPREQEGLPPGAPLPPLAAPLPPLGPLGTLRPPAPSPIGPSPVKQPLDLPPSLESRPYLPTAALLKPGKVEAVREVAPEPQAVKVVVARKARAGDAASVAAAAQAAQEADEAERDALAEEAGLPSPSLRSGHGSQRSGHGSQRSFRVIEPSGGGEEPAMRLLSPPDPAHQRAGMLQHSHTPPRISSPLLPTEAIARLSPEPSAGSATGGSRPGSSGAPPTDVDAKLAHEAAEEAGAQQNLPPSAAAQSGGAAAASPRASRAAARRARRASTVRDELGMEVMALPEKQHEAEPPAEDDDGPKGHKLAFAGEERRRRSMTWAALQSRPASAAPPKPTGSAATAGSAYAPPPSRGTAEPAAFSEPMGDVSPPRAGRAARLMGLRPPPAAVPAPLERRGATEGTLTAEAARQMLEAYKPGTSTGGTRRVQLQLPPDMERRQSQLTKQQELLAAAQAALAARRMAASQPASRATSRAASRAASRAVSRAGSRSPSRSPSRAGSFTAAGAAPASPSRQSGFPSRAKSMGAATFDQSTSRPAAMSPLRAAAAAAAARRASRVTVAAQEFGTVAPGAEPSNAAMLAGAALERRREEEEANKAYAEQLMGVMRSGLSMTSERLAVSGRFQSPAGAGAGAAASAGGAAPAAARGGSGGSDGSAASEGGAAAAATAGGLRSLLARSTGGSPPVPIFDRTAGIVANRRGLNEGLAAGAGAGAGPSAPRGPAPVAGRHTIGPIVEPPPLVALSPGRRRASMAQVTSGDDGAAGPVLLGARRVAPPATPQMGTRQEADVSLEDFEPNASVRREFRGPVPRRRQAGE</sequence>
<feature type="transmembrane region" description="Helical" evidence="2">
    <location>
        <begin position="2296"/>
        <end position="2319"/>
    </location>
</feature>
<feature type="region of interest" description="Disordered" evidence="1">
    <location>
        <begin position="1119"/>
        <end position="1147"/>
    </location>
</feature>
<feature type="compositionally biased region" description="Low complexity" evidence="1">
    <location>
        <begin position="3473"/>
        <end position="3501"/>
    </location>
</feature>
<feature type="compositionally biased region" description="Basic and acidic residues" evidence="1">
    <location>
        <begin position="3462"/>
        <end position="3471"/>
    </location>
</feature>
<feature type="compositionally biased region" description="Gly residues" evidence="1">
    <location>
        <begin position="2723"/>
        <end position="2734"/>
    </location>
</feature>
<feature type="compositionally biased region" description="Pro residues" evidence="1">
    <location>
        <begin position="1123"/>
        <end position="1144"/>
    </location>
</feature>
<feature type="compositionally biased region" description="Low complexity" evidence="1">
    <location>
        <begin position="2787"/>
        <end position="2801"/>
    </location>
</feature>